<keyword evidence="4" id="KW-0659">Purine metabolism</keyword>
<dbReference type="SUPFAM" id="SSF158694">
    <property type="entry name" value="UraD-Like"/>
    <property type="match status" value="1"/>
</dbReference>
<proteinExistence type="predicted"/>
<protein>
    <recommendedName>
        <fullName evidence="3">2-oxo-4-hydroxy-4-carboxy-5-ureidoimidazoline decarboxylase</fullName>
        <ecNumber evidence="3">4.1.1.97</ecNumber>
    </recommendedName>
</protein>
<dbReference type="InterPro" id="IPR036778">
    <property type="entry name" value="OHCU_decarboxylase_sf"/>
</dbReference>
<dbReference type="GO" id="GO:0051997">
    <property type="term" value="F:2-oxo-4-hydroxy-4-carboxy-5-ureidoimidazoline decarboxylase activity"/>
    <property type="evidence" value="ECO:0007669"/>
    <property type="project" value="UniProtKB-EC"/>
</dbReference>
<comment type="catalytic activity">
    <reaction evidence="1">
        <text>5-hydroxy-2-oxo-4-ureido-2,5-dihydro-1H-imidazole-5-carboxylate + H(+) = (S)-allantoin + CO2</text>
        <dbReference type="Rhea" id="RHEA:26301"/>
        <dbReference type="ChEBI" id="CHEBI:15378"/>
        <dbReference type="ChEBI" id="CHEBI:15678"/>
        <dbReference type="ChEBI" id="CHEBI:16526"/>
        <dbReference type="ChEBI" id="CHEBI:58639"/>
        <dbReference type="EC" id="4.1.1.97"/>
    </reaction>
</comment>
<keyword evidence="6 8" id="KW-0456">Lyase</keyword>
<evidence type="ECO:0000259" key="7">
    <source>
        <dbReference type="Pfam" id="PF09349"/>
    </source>
</evidence>
<evidence type="ECO:0000256" key="3">
    <source>
        <dbReference type="ARBA" id="ARBA00012257"/>
    </source>
</evidence>
<comment type="caution">
    <text evidence="8">The sequence shown here is derived from an EMBL/GenBank/DDBJ whole genome shotgun (WGS) entry which is preliminary data.</text>
</comment>
<dbReference type="Proteomes" id="UP000677812">
    <property type="component" value="Unassembled WGS sequence"/>
</dbReference>
<evidence type="ECO:0000313" key="8">
    <source>
        <dbReference type="EMBL" id="MBR0560437.1"/>
    </source>
</evidence>
<organism evidence="8 9">
    <name type="scientific">Neokomagataea anthophila</name>
    <dbReference type="NCBI Taxonomy" id="2826925"/>
    <lineage>
        <taxon>Bacteria</taxon>
        <taxon>Pseudomonadati</taxon>
        <taxon>Pseudomonadota</taxon>
        <taxon>Alphaproteobacteria</taxon>
        <taxon>Acetobacterales</taxon>
        <taxon>Acetobacteraceae</taxon>
        <taxon>Neokomagataea</taxon>
    </lineage>
</organism>
<feature type="domain" description="Oxo-4-hydroxy-4-carboxy-5-ureidoimidazoline decarboxylase" evidence="7">
    <location>
        <begin position="10"/>
        <end position="166"/>
    </location>
</feature>
<evidence type="ECO:0000256" key="6">
    <source>
        <dbReference type="ARBA" id="ARBA00023239"/>
    </source>
</evidence>
<reference evidence="8 9" key="1">
    <citation type="submission" date="2021-04" db="EMBL/GenBank/DDBJ databases">
        <title>The complete genome sequence of Neokomagataea sp. TBRC 2177.</title>
        <authorList>
            <person name="Charoenyingcharoen P."/>
            <person name="Yukphan P."/>
        </authorList>
    </citation>
    <scope>NUCLEOTIDE SEQUENCE [LARGE SCALE GENOMIC DNA]</scope>
    <source>
        <strain evidence="8 9">TBRC 2177</strain>
    </source>
</reference>
<gene>
    <name evidence="8" type="primary">uraD</name>
    <name evidence="8" type="ORF">KB213_10275</name>
</gene>
<evidence type="ECO:0000313" key="9">
    <source>
        <dbReference type="Proteomes" id="UP000677812"/>
    </source>
</evidence>
<dbReference type="Gene3D" id="1.10.3330.10">
    <property type="entry name" value="Oxo-4-hydroxy-4-carboxy-5-ureidoimidazoline decarboxylase"/>
    <property type="match status" value="1"/>
</dbReference>
<dbReference type="NCBIfam" id="TIGR03164">
    <property type="entry name" value="UHCUDC"/>
    <property type="match status" value="1"/>
</dbReference>
<dbReference type="EMBL" id="JAGRQH010000008">
    <property type="protein sequence ID" value="MBR0560437.1"/>
    <property type="molecule type" value="Genomic_DNA"/>
</dbReference>
<evidence type="ECO:0000256" key="5">
    <source>
        <dbReference type="ARBA" id="ARBA00022793"/>
    </source>
</evidence>
<comment type="pathway">
    <text evidence="2">Purine metabolism; urate degradation; (S)-allantoin from urate: step 3/3.</text>
</comment>
<dbReference type="RefSeq" id="WP_211682828.1">
    <property type="nucleotide sequence ID" value="NZ_JAGRQH010000008.1"/>
</dbReference>
<keyword evidence="9" id="KW-1185">Reference proteome</keyword>
<evidence type="ECO:0000256" key="2">
    <source>
        <dbReference type="ARBA" id="ARBA00004754"/>
    </source>
</evidence>
<name>A0ABS5E956_9PROT</name>
<evidence type="ECO:0000256" key="4">
    <source>
        <dbReference type="ARBA" id="ARBA00022631"/>
    </source>
</evidence>
<dbReference type="InterPro" id="IPR017580">
    <property type="entry name" value="OHCU_decarboxylase-1"/>
</dbReference>
<accession>A0ABS5E956</accession>
<dbReference type="EC" id="4.1.1.97" evidence="3"/>
<dbReference type="PANTHER" id="PTHR43466">
    <property type="entry name" value="2-OXO-4-HYDROXY-4-CARBOXY-5-UREIDOIMIDAZOLINE DECARBOXYLASE-RELATED"/>
    <property type="match status" value="1"/>
</dbReference>
<dbReference type="Pfam" id="PF09349">
    <property type="entry name" value="OHCU_decarbox"/>
    <property type="match status" value="1"/>
</dbReference>
<sequence length="171" mass="19377">MLKQTLDAINQLSHSAFVECFGRVYEHSPWVADQACMHRPFSSFEAMKKVFSDVVKNAGFHEQMGLVRAHPELGHRAGIDPELSPESTSEQGQVGLDRLTPQEYAQFKCLNEAYADKFQMPFIICVRQANKKIILDAMAKRLMSTPEAELITALEQIDRIADLRLQDKVIL</sequence>
<dbReference type="PANTHER" id="PTHR43466:SF1">
    <property type="entry name" value="2-OXO-4-HYDROXY-4-CARBOXY-5-UREIDOIMIDAZOLINE DECARBOXYLASE-RELATED"/>
    <property type="match status" value="1"/>
</dbReference>
<evidence type="ECO:0000256" key="1">
    <source>
        <dbReference type="ARBA" id="ARBA00001163"/>
    </source>
</evidence>
<keyword evidence="5" id="KW-0210">Decarboxylase</keyword>
<dbReference type="InterPro" id="IPR018020">
    <property type="entry name" value="OHCU_decarboxylase"/>
</dbReference>